<feature type="domain" description="Alcohol dehydrogenase iron-type/glycerol dehydrogenase GldA" evidence="2">
    <location>
        <begin position="21"/>
        <end position="189"/>
    </location>
</feature>
<evidence type="ECO:0000259" key="3">
    <source>
        <dbReference type="Pfam" id="PF25137"/>
    </source>
</evidence>
<accession>A0A6N7IWZ8</accession>
<dbReference type="FunFam" id="3.40.50.1970:FF:000003">
    <property type="entry name" value="Alcohol dehydrogenase, iron-containing"/>
    <property type="match status" value="1"/>
</dbReference>
<dbReference type="EMBL" id="VOGC01000002">
    <property type="protein sequence ID" value="MQN00739.1"/>
    <property type="molecule type" value="Genomic_DNA"/>
</dbReference>
<dbReference type="GO" id="GO:0046872">
    <property type="term" value="F:metal ion binding"/>
    <property type="evidence" value="ECO:0007669"/>
    <property type="project" value="InterPro"/>
</dbReference>
<dbReference type="GO" id="GO:0005829">
    <property type="term" value="C:cytosol"/>
    <property type="evidence" value="ECO:0007669"/>
    <property type="project" value="TreeGrafter"/>
</dbReference>
<dbReference type="Gene3D" id="3.40.50.1970">
    <property type="match status" value="1"/>
</dbReference>
<comment type="caution">
    <text evidence="4">The sequence shown here is derived from an EMBL/GenBank/DDBJ whole genome shotgun (WGS) entry which is preliminary data.</text>
</comment>
<keyword evidence="5" id="KW-1185">Reference proteome</keyword>
<feature type="domain" description="Fe-containing alcohol dehydrogenase-like C-terminal" evidence="3">
    <location>
        <begin position="200"/>
        <end position="404"/>
    </location>
</feature>
<dbReference type="GO" id="GO:0008106">
    <property type="term" value="F:alcohol dehydrogenase (NADP+) activity"/>
    <property type="evidence" value="ECO:0007669"/>
    <property type="project" value="TreeGrafter"/>
</dbReference>
<dbReference type="Pfam" id="PF00465">
    <property type="entry name" value="Fe-ADH"/>
    <property type="match status" value="1"/>
</dbReference>
<dbReference type="InterPro" id="IPR056798">
    <property type="entry name" value="ADH_Fe_C"/>
</dbReference>
<reference evidence="4" key="1">
    <citation type="journal article" date="2020" name="Appl. Environ. Microbiol.">
        <title>Medium-Chain Fatty Acid Synthesis by 'Candidatus Weimeria bifida' gen. nov., sp. nov., and 'Candidatus Pseudoramibacter fermentans' sp. nov.</title>
        <authorList>
            <person name="Scarborough M.J."/>
            <person name="Myers K.S."/>
            <person name="Donohue T.J."/>
            <person name="Noguera D.R."/>
        </authorList>
    </citation>
    <scope>NUCLEOTIDE SEQUENCE</scope>
    <source>
        <strain evidence="4">LCO1.1</strain>
    </source>
</reference>
<dbReference type="GO" id="GO:1990362">
    <property type="term" value="F:butanol dehydrogenase (NAD+) activity"/>
    <property type="evidence" value="ECO:0007669"/>
    <property type="project" value="InterPro"/>
</dbReference>
<evidence type="ECO:0000259" key="2">
    <source>
        <dbReference type="Pfam" id="PF00465"/>
    </source>
</evidence>
<evidence type="ECO:0000313" key="4">
    <source>
        <dbReference type="EMBL" id="MQN00739.1"/>
    </source>
</evidence>
<dbReference type="GO" id="GO:1990002">
    <property type="term" value="F:methylglyoxal reductase (NADPH) (acetol producing) activity"/>
    <property type="evidence" value="ECO:0007669"/>
    <property type="project" value="TreeGrafter"/>
</dbReference>
<dbReference type="InterPro" id="IPR044731">
    <property type="entry name" value="BDH-like"/>
</dbReference>
<dbReference type="PANTHER" id="PTHR43633:SF1">
    <property type="entry name" value="ALCOHOL DEHYDROGENASE YQHD"/>
    <property type="match status" value="1"/>
</dbReference>
<dbReference type="Pfam" id="PF25137">
    <property type="entry name" value="ADH_Fe_C"/>
    <property type="match status" value="1"/>
</dbReference>
<dbReference type="InterPro" id="IPR001670">
    <property type="entry name" value="ADH_Fe/GldA"/>
</dbReference>
<gene>
    <name evidence="4" type="ORF">FRC54_01925</name>
</gene>
<dbReference type="Proteomes" id="UP000460257">
    <property type="component" value="Unassembled WGS sequence"/>
</dbReference>
<protein>
    <submittedName>
        <fullName evidence="4">Iron-containing alcohol dehydrogenase</fullName>
    </submittedName>
</protein>
<organism evidence="4 5">
    <name type="scientific">Candidatus Weimeria bifida</name>
    <dbReference type="NCBI Taxonomy" id="2599074"/>
    <lineage>
        <taxon>Bacteria</taxon>
        <taxon>Bacillati</taxon>
        <taxon>Bacillota</taxon>
        <taxon>Clostridia</taxon>
        <taxon>Lachnospirales</taxon>
        <taxon>Lachnospiraceae</taxon>
        <taxon>Candidatus Weimeria</taxon>
    </lineage>
</organism>
<dbReference type="CDD" id="cd08187">
    <property type="entry name" value="BDH"/>
    <property type="match status" value="1"/>
</dbReference>
<dbReference type="PANTHER" id="PTHR43633">
    <property type="entry name" value="ALCOHOL DEHYDROGENASE YQHD"/>
    <property type="match status" value="1"/>
</dbReference>
<proteinExistence type="predicted"/>
<sequence length="404" mass="44760">MLTSHILEGFAGRYTRHQIIRLHFGKDEELNVGKYLKEFGATKVLLHYGGHSAEKSGLLDKVRKAMKDENIPFVELGGVRANPSIELVRKGVKLAIDENVDFVLAVGGGSVMDSSKAISHGAANPGVDEWDIQTKKVPFTKSLKKGCILTLAAAGSEMSDSCVISNDEVHAKKGINCPQNRMCFAIEDPCLTFSVPKYQTACGAVDISMHTIERYFNVGDHTDLPDAIAEAVIRENNKAGKICCDDPNNYEARATMMWASSLAHNDLTGLGRGKFLQLHQFEHVMSAVYPSITHGAGLAALWPSWARYNMKYNKKRWAKYAENVWGVKCDPADPDEGINKAIDMQENYYRSIGMPVTLRELSDEIKESDIEKFADMVSENGNRVLPGPKPLDRDDILAIFKMAY</sequence>
<evidence type="ECO:0000256" key="1">
    <source>
        <dbReference type="ARBA" id="ARBA00023002"/>
    </source>
</evidence>
<name>A0A6N7IWZ8_9FIRM</name>
<evidence type="ECO:0000313" key="5">
    <source>
        <dbReference type="Proteomes" id="UP000460257"/>
    </source>
</evidence>
<dbReference type="AlphaFoldDB" id="A0A6N7IWZ8"/>
<dbReference type="Gene3D" id="1.20.1090.10">
    <property type="entry name" value="Dehydroquinate synthase-like - alpha domain"/>
    <property type="match status" value="1"/>
</dbReference>
<keyword evidence="1" id="KW-0560">Oxidoreductase</keyword>
<dbReference type="SUPFAM" id="SSF56796">
    <property type="entry name" value="Dehydroquinate synthase-like"/>
    <property type="match status" value="1"/>
</dbReference>